<gene>
    <name evidence="2" type="ORF">CEY00_Acc02935</name>
</gene>
<dbReference type="GO" id="GO:0010274">
    <property type="term" value="P:hydrotropism"/>
    <property type="evidence" value="ECO:0007669"/>
    <property type="project" value="InterPro"/>
</dbReference>
<dbReference type="Proteomes" id="UP000241394">
    <property type="component" value="Chromosome LG3"/>
</dbReference>
<dbReference type="OMA" id="TESEDIM"/>
<comment type="caution">
    <text evidence="2">The sequence shown here is derived from an EMBL/GenBank/DDBJ whole genome shotgun (WGS) entry which is preliminary data.</text>
</comment>
<feature type="compositionally biased region" description="Basic and acidic residues" evidence="1">
    <location>
        <begin position="43"/>
        <end position="61"/>
    </location>
</feature>
<name>A0A2R6RRJ4_ACTCC</name>
<dbReference type="EMBL" id="NKQK01000003">
    <property type="protein sequence ID" value="PSS32635.1"/>
    <property type="molecule type" value="Genomic_DNA"/>
</dbReference>
<dbReference type="FunCoup" id="A0A2R6RRJ4">
    <property type="interactions" value="174"/>
</dbReference>
<dbReference type="InterPro" id="IPR006460">
    <property type="entry name" value="MIZ1-like_pln"/>
</dbReference>
<evidence type="ECO:0000256" key="1">
    <source>
        <dbReference type="SAM" id="MobiDB-lite"/>
    </source>
</evidence>
<organism evidence="2 3">
    <name type="scientific">Actinidia chinensis var. chinensis</name>
    <name type="common">Chinese soft-hair kiwi</name>
    <dbReference type="NCBI Taxonomy" id="1590841"/>
    <lineage>
        <taxon>Eukaryota</taxon>
        <taxon>Viridiplantae</taxon>
        <taxon>Streptophyta</taxon>
        <taxon>Embryophyta</taxon>
        <taxon>Tracheophyta</taxon>
        <taxon>Spermatophyta</taxon>
        <taxon>Magnoliopsida</taxon>
        <taxon>eudicotyledons</taxon>
        <taxon>Gunneridae</taxon>
        <taxon>Pentapetalae</taxon>
        <taxon>asterids</taxon>
        <taxon>Ericales</taxon>
        <taxon>Actinidiaceae</taxon>
        <taxon>Actinidia</taxon>
    </lineage>
</organism>
<reference evidence="2 3" key="1">
    <citation type="submission" date="2017-07" db="EMBL/GenBank/DDBJ databases">
        <title>An improved, manually edited Actinidia chinensis var. chinensis (kiwifruit) genome highlights the challenges associated with draft genomes and gene prediction in plants.</title>
        <authorList>
            <person name="Pilkington S."/>
            <person name="Crowhurst R."/>
            <person name="Hilario E."/>
            <person name="Nardozza S."/>
            <person name="Fraser L."/>
            <person name="Peng Y."/>
            <person name="Gunaseelan K."/>
            <person name="Simpson R."/>
            <person name="Tahir J."/>
            <person name="Deroles S."/>
            <person name="Templeton K."/>
            <person name="Luo Z."/>
            <person name="Davy M."/>
            <person name="Cheng C."/>
            <person name="Mcneilage M."/>
            <person name="Scaglione D."/>
            <person name="Liu Y."/>
            <person name="Zhang Q."/>
            <person name="Datson P."/>
            <person name="De Silva N."/>
            <person name="Gardiner S."/>
            <person name="Bassett H."/>
            <person name="Chagne D."/>
            <person name="Mccallum J."/>
            <person name="Dzierzon H."/>
            <person name="Deng C."/>
            <person name="Wang Y.-Y."/>
            <person name="Barron N."/>
            <person name="Manako K."/>
            <person name="Bowen J."/>
            <person name="Foster T."/>
            <person name="Erridge Z."/>
            <person name="Tiffin H."/>
            <person name="Waite C."/>
            <person name="Davies K."/>
            <person name="Grierson E."/>
            <person name="Laing W."/>
            <person name="Kirk R."/>
            <person name="Chen X."/>
            <person name="Wood M."/>
            <person name="Montefiori M."/>
            <person name="Brummell D."/>
            <person name="Schwinn K."/>
            <person name="Catanach A."/>
            <person name="Fullerton C."/>
            <person name="Li D."/>
            <person name="Meiyalaghan S."/>
            <person name="Nieuwenhuizen N."/>
            <person name="Read N."/>
            <person name="Prakash R."/>
            <person name="Hunter D."/>
            <person name="Zhang H."/>
            <person name="Mckenzie M."/>
            <person name="Knabel M."/>
            <person name="Harris A."/>
            <person name="Allan A."/>
            <person name="Chen A."/>
            <person name="Janssen B."/>
            <person name="Plunkett B."/>
            <person name="Dwamena C."/>
            <person name="Voogd C."/>
            <person name="Leif D."/>
            <person name="Lafferty D."/>
            <person name="Souleyre E."/>
            <person name="Varkonyi-Gasic E."/>
            <person name="Gambi F."/>
            <person name="Hanley J."/>
            <person name="Yao J.-L."/>
            <person name="Cheung J."/>
            <person name="David K."/>
            <person name="Warren B."/>
            <person name="Marsh K."/>
            <person name="Snowden K."/>
            <person name="Lin-Wang K."/>
            <person name="Brian L."/>
            <person name="Martinez-Sanchez M."/>
            <person name="Wang M."/>
            <person name="Ileperuma N."/>
            <person name="Macnee N."/>
            <person name="Campin R."/>
            <person name="Mcatee P."/>
            <person name="Drummond R."/>
            <person name="Espley R."/>
            <person name="Ireland H."/>
            <person name="Wu R."/>
            <person name="Atkinson R."/>
            <person name="Karunairetnam S."/>
            <person name="Bulley S."/>
            <person name="Chunkath S."/>
            <person name="Hanley Z."/>
            <person name="Storey R."/>
            <person name="Thrimawithana A."/>
            <person name="Thomson S."/>
            <person name="David C."/>
            <person name="Testolin R."/>
        </authorList>
    </citation>
    <scope>NUCLEOTIDE SEQUENCE [LARGE SCALE GENOMIC DNA]</scope>
    <source>
        <strain evidence="3">cv. Red5</strain>
        <tissue evidence="2">Young leaf</tissue>
    </source>
</reference>
<dbReference type="Pfam" id="PF04759">
    <property type="entry name" value="DUF617"/>
    <property type="match status" value="1"/>
</dbReference>
<reference evidence="3" key="2">
    <citation type="journal article" date="2018" name="BMC Genomics">
        <title>A manually annotated Actinidia chinensis var. chinensis (kiwifruit) genome highlights the challenges associated with draft genomes and gene prediction in plants.</title>
        <authorList>
            <person name="Pilkington S.M."/>
            <person name="Crowhurst R."/>
            <person name="Hilario E."/>
            <person name="Nardozza S."/>
            <person name="Fraser L."/>
            <person name="Peng Y."/>
            <person name="Gunaseelan K."/>
            <person name="Simpson R."/>
            <person name="Tahir J."/>
            <person name="Deroles S.C."/>
            <person name="Templeton K."/>
            <person name="Luo Z."/>
            <person name="Davy M."/>
            <person name="Cheng C."/>
            <person name="McNeilage M."/>
            <person name="Scaglione D."/>
            <person name="Liu Y."/>
            <person name="Zhang Q."/>
            <person name="Datson P."/>
            <person name="De Silva N."/>
            <person name="Gardiner S.E."/>
            <person name="Bassett H."/>
            <person name="Chagne D."/>
            <person name="McCallum J."/>
            <person name="Dzierzon H."/>
            <person name="Deng C."/>
            <person name="Wang Y.Y."/>
            <person name="Barron L."/>
            <person name="Manako K."/>
            <person name="Bowen J."/>
            <person name="Foster T.M."/>
            <person name="Erridge Z.A."/>
            <person name="Tiffin H."/>
            <person name="Waite C.N."/>
            <person name="Davies K.M."/>
            <person name="Grierson E.P."/>
            <person name="Laing W.A."/>
            <person name="Kirk R."/>
            <person name="Chen X."/>
            <person name="Wood M."/>
            <person name="Montefiori M."/>
            <person name="Brummell D.A."/>
            <person name="Schwinn K.E."/>
            <person name="Catanach A."/>
            <person name="Fullerton C."/>
            <person name="Li D."/>
            <person name="Meiyalaghan S."/>
            <person name="Nieuwenhuizen N."/>
            <person name="Read N."/>
            <person name="Prakash R."/>
            <person name="Hunter D."/>
            <person name="Zhang H."/>
            <person name="McKenzie M."/>
            <person name="Knabel M."/>
            <person name="Harris A."/>
            <person name="Allan A.C."/>
            <person name="Gleave A."/>
            <person name="Chen A."/>
            <person name="Janssen B.J."/>
            <person name="Plunkett B."/>
            <person name="Ampomah-Dwamena C."/>
            <person name="Voogd C."/>
            <person name="Leif D."/>
            <person name="Lafferty D."/>
            <person name="Souleyre E.J.F."/>
            <person name="Varkonyi-Gasic E."/>
            <person name="Gambi F."/>
            <person name="Hanley J."/>
            <person name="Yao J.L."/>
            <person name="Cheung J."/>
            <person name="David K.M."/>
            <person name="Warren B."/>
            <person name="Marsh K."/>
            <person name="Snowden K.C."/>
            <person name="Lin-Wang K."/>
            <person name="Brian L."/>
            <person name="Martinez-Sanchez M."/>
            <person name="Wang M."/>
            <person name="Ileperuma N."/>
            <person name="Macnee N."/>
            <person name="Campin R."/>
            <person name="McAtee P."/>
            <person name="Drummond R.S.M."/>
            <person name="Espley R.V."/>
            <person name="Ireland H.S."/>
            <person name="Wu R."/>
            <person name="Atkinson R.G."/>
            <person name="Karunairetnam S."/>
            <person name="Bulley S."/>
            <person name="Chunkath S."/>
            <person name="Hanley Z."/>
            <person name="Storey R."/>
            <person name="Thrimawithana A.H."/>
            <person name="Thomson S."/>
            <person name="David C."/>
            <person name="Testolin R."/>
            <person name="Huang H."/>
            <person name="Hellens R.P."/>
            <person name="Schaffer R.J."/>
        </authorList>
    </citation>
    <scope>NUCLEOTIDE SEQUENCE [LARGE SCALE GENOMIC DNA]</scope>
    <source>
        <strain evidence="3">cv. Red5</strain>
    </source>
</reference>
<dbReference type="OrthoDB" id="774785at2759"/>
<dbReference type="Gramene" id="PSS32635">
    <property type="protein sequence ID" value="PSS32635"/>
    <property type="gene ID" value="CEY00_Acc02935"/>
</dbReference>
<protein>
    <submittedName>
        <fullName evidence="2">Protein MIZU-KUSSEI like</fullName>
    </submittedName>
</protein>
<dbReference type="AlphaFoldDB" id="A0A2R6RRJ4"/>
<feature type="compositionally biased region" description="Polar residues" evidence="1">
    <location>
        <begin position="69"/>
        <end position="79"/>
    </location>
</feature>
<keyword evidence="3" id="KW-1185">Reference proteome</keyword>
<accession>A0A2R6RRJ4</accession>
<dbReference type="PANTHER" id="PTHR31276">
    <property type="match status" value="1"/>
</dbReference>
<feature type="compositionally biased region" description="Low complexity" evidence="1">
    <location>
        <begin position="22"/>
        <end position="34"/>
    </location>
</feature>
<feature type="region of interest" description="Disordered" evidence="1">
    <location>
        <begin position="20"/>
        <end position="83"/>
    </location>
</feature>
<dbReference type="InParanoid" id="A0A2R6RRJ4"/>
<sequence length="255" mass="27462">MTKIDAIRRFLLPCCTPAVAATSSSSSSSSSSTTTKKRLSTSLRDDNDDPPRITHETRAADTEDGGGSTASDDGVTTASVAAPRPSKTMVTGTIFGRRRGHVWFCVQSDRLKTRPALLLELPIPTHLLVKEMRCGLVRVTLECEARPGSDLGSCPLRSVPVWTVFWNGKKLGFAVRRKPTEATRLMLKTMQSITVGAGVIPSGFGSGPDAGDGELMYMRANYECVVGGPDSESFHLINPDVCSGQELSIFLLRSR</sequence>
<evidence type="ECO:0000313" key="3">
    <source>
        <dbReference type="Proteomes" id="UP000241394"/>
    </source>
</evidence>
<dbReference type="STRING" id="1590841.A0A2R6RRJ4"/>
<dbReference type="NCBIfam" id="TIGR01570">
    <property type="entry name" value="A_thal_3588"/>
    <property type="match status" value="1"/>
</dbReference>
<evidence type="ECO:0000313" key="2">
    <source>
        <dbReference type="EMBL" id="PSS32635.1"/>
    </source>
</evidence>
<dbReference type="PANTHER" id="PTHR31276:SF6">
    <property type="entry name" value="PROTEIN MIZU-KUSSEI 1"/>
    <property type="match status" value="1"/>
</dbReference>
<proteinExistence type="predicted"/>